<feature type="domain" description="Carrier" evidence="7">
    <location>
        <begin position="706"/>
        <end position="781"/>
    </location>
</feature>
<dbReference type="InterPro" id="IPR006162">
    <property type="entry name" value="Ppantetheine_attach_site"/>
</dbReference>
<evidence type="ECO:0000259" key="7">
    <source>
        <dbReference type="PROSITE" id="PS50075"/>
    </source>
</evidence>
<dbReference type="InterPro" id="IPR036736">
    <property type="entry name" value="ACP-like_sf"/>
</dbReference>
<dbReference type="SMART" id="SM00824">
    <property type="entry name" value="PKS_TE"/>
    <property type="match status" value="1"/>
</dbReference>
<comment type="caution">
    <text evidence="8">The sequence shown here is derived from an EMBL/GenBank/DDBJ whole genome shotgun (WGS) entry which is preliminary data.</text>
</comment>
<keyword evidence="2" id="KW-0596">Phosphopantetheine</keyword>
<dbReference type="Gene3D" id="1.10.1200.10">
    <property type="entry name" value="ACP-like"/>
    <property type="match status" value="1"/>
</dbReference>
<dbReference type="SUPFAM" id="SSF53474">
    <property type="entry name" value="alpha/beta-Hydrolases"/>
    <property type="match status" value="1"/>
</dbReference>
<dbReference type="PROSITE" id="PS50075">
    <property type="entry name" value="CARRIER"/>
    <property type="match status" value="1"/>
</dbReference>
<dbReference type="AlphaFoldDB" id="A0A4R8LI66"/>
<evidence type="ECO:0000313" key="8">
    <source>
        <dbReference type="EMBL" id="TDY42900.1"/>
    </source>
</evidence>
<dbReference type="InterPro" id="IPR045851">
    <property type="entry name" value="AMP-bd_C_sf"/>
</dbReference>
<keyword evidence="9" id="KW-1185">Reference proteome</keyword>
<dbReference type="SMART" id="SM00823">
    <property type="entry name" value="PKS_PP"/>
    <property type="match status" value="1"/>
</dbReference>
<dbReference type="GO" id="GO:0006629">
    <property type="term" value="P:lipid metabolic process"/>
    <property type="evidence" value="ECO:0007669"/>
    <property type="project" value="InterPro"/>
</dbReference>
<dbReference type="InterPro" id="IPR029058">
    <property type="entry name" value="AB_hydrolase_fold"/>
</dbReference>
<protein>
    <submittedName>
        <fullName evidence="8">Acetoacetyl-CoA synthetase</fullName>
    </submittedName>
</protein>
<evidence type="ECO:0000313" key="9">
    <source>
        <dbReference type="Proteomes" id="UP000295509"/>
    </source>
</evidence>
<keyword evidence="4" id="KW-0436">Ligase</keyword>
<dbReference type="SUPFAM" id="SSF47336">
    <property type="entry name" value="ACP-like"/>
    <property type="match status" value="1"/>
</dbReference>
<name>A0A4R8LI66_9BURK</name>
<dbReference type="Proteomes" id="UP000295509">
    <property type="component" value="Unassembled WGS sequence"/>
</dbReference>
<dbReference type="SUPFAM" id="SSF56801">
    <property type="entry name" value="Acetyl-CoA synthetase-like"/>
    <property type="match status" value="1"/>
</dbReference>
<dbReference type="NCBIfam" id="TIGR01217">
    <property type="entry name" value="ac_ac_CoA_syn"/>
    <property type="match status" value="1"/>
</dbReference>
<dbReference type="GO" id="GO:0030729">
    <property type="term" value="F:acetoacetate-CoA ligase activity"/>
    <property type="evidence" value="ECO:0007669"/>
    <property type="project" value="InterPro"/>
</dbReference>
<dbReference type="Gene3D" id="3.40.50.1820">
    <property type="entry name" value="alpha/beta hydrolase"/>
    <property type="match status" value="1"/>
</dbReference>
<dbReference type="Pfam" id="PF00550">
    <property type="entry name" value="PP-binding"/>
    <property type="match status" value="1"/>
</dbReference>
<dbReference type="EMBL" id="SORE01000019">
    <property type="protein sequence ID" value="TDY42900.1"/>
    <property type="molecule type" value="Genomic_DNA"/>
</dbReference>
<dbReference type="InterPro" id="IPR001031">
    <property type="entry name" value="Thioesterase"/>
</dbReference>
<dbReference type="Pfam" id="PF00975">
    <property type="entry name" value="Thioesterase"/>
    <property type="match status" value="1"/>
</dbReference>
<dbReference type="GO" id="GO:0005524">
    <property type="term" value="F:ATP binding"/>
    <property type="evidence" value="ECO:0007669"/>
    <property type="project" value="UniProtKB-KW"/>
</dbReference>
<gene>
    <name evidence="8" type="ORF">BX592_11914</name>
</gene>
<evidence type="ECO:0000256" key="2">
    <source>
        <dbReference type="ARBA" id="ARBA00022450"/>
    </source>
</evidence>
<dbReference type="PROSITE" id="PS00012">
    <property type="entry name" value="PHOSPHOPANTETHEINE"/>
    <property type="match status" value="1"/>
</dbReference>
<dbReference type="Pfam" id="PF00501">
    <property type="entry name" value="AMP-binding"/>
    <property type="match status" value="1"/>
</dbReference>
<dbReference type="NCBIfam" id="NF002937">
    <property type="entry name" value="PRK03584.1"/>
    <property type="match status" value="1"/>
</dbReference>
<dbReference type="InterPro" id="IPR005914">
    <property type="entry name" value="Acac_CoA_synth"/>
</dbReference>
<dbReference type="GO" id="GO:0031177">
    <property type="term" value="F:phosphopantetheine binding"/>
    <property type="evidence" value="ECO:0007669"/>
    <property type="project" value="InterPro"/>
</dbReference>
<dbReference type="InterPro" id="IPR042099">
    <property type="entry name" value="ANL_N_sf"/>
</dbReference>
<reference evidence="8 9" key="1">
    <citation type="submission" date="2019-03" db="EMBL/GenBank/DDBJ databases">
        <title>Genomic Encyclopedia of Type Strains, Phase III (KMG-III): the genomes of soil and plant-associated and newly described type strains.</title>
        <authorList>
            <person name="Whitman W."/>
        </authorList>
    </citation>
    <scope>NUCLEOTIDE SEQUENCE [LARGE SCALE GENOMIC DNA]</scope>
    <source>
        <strain evidence="8 9">LMG 29544</strain>
    </source>
</reference>
<dbReference type="InterPro" id="IPR020806">
    <property type="entry name" value="PKS_PP-bd"/>
</dbReference>
<dbReference type="Gene3D" id="3.30.300.30">
    <property type="match status" value="1"/>
</dbReference>
<evidence type="ECO:0000256" key="4">
    <source>
        <dbReference type="ARBA" id="ARBA00022598"/>
    </source>
</evidence>
<comment type="similarity">
    <text evidence="1">Belongs to the ATP-dependent AMP-binding enzyme family.</text>
</comment>
<evidence type="ECO:0000256" key="6">
    <source>
        <dbReference type="ARBA" id="ARBA00022840"/>
    </source>
</evidence>
<organism evidence="8 9">
    <name type="scientific">Paraburkholderia rhizosphaerae</name>
    <dbReference type="NCBI Taxonomy" id="480658"/>
    <lineage>
        <taxon>Bacteria</taxon>
        <taxon>Pseudomonadati</taxon>
        <taxon>Pseudomonadota</taxon>
        <taxon>Betaproteobacteria</taxon>
        <taxon>Burkholderiales</taxon>
        <taxon>Burkholderiaceae</taxon>
        <taxon>Paraburkholderia</taxon>
    </lineage>
</organism>
<accession>A0A4R8LI66</accession>
<keyword evidence="3" id="KW-0597">Phosphoprotein</keyword>
<dbReference type="InterPro" id="IPR020802">
    <property type="entry name" value="TesA-like"/>
</dbReference>
<evidence type="ECO:0000256" key="1">
    <source>
        <dbReference type="ARBA" id="ARBA00006432"/>
    </source>
</evidence>
<proteinExistence type="inferred from homology"/>
<keyword evidence="6" id="KW-0067">ATP-binding</keyword>
<dbReference type="PROSITE" id="PS00455">
    <property type="entry name" value="AMP_BINDING"/>
    <property type="match status" value="1"/>
</dbReference>
<dbReference type="InterPro" id="IPR009081">
    <property type="entry name" value="PP-bd_ACP"/>
</dbReference>
<evidence type="ECO:0000256" key="5">
    <source>
        <dbReference type="ARBA" id="ARBA00022741"/>
    </source>
</evidence>
<dbReference type="InterPro" id="IPR020845">
    <property type="entry name" value="AMP-binding_CS"/>
</dbReference>
<dbReference type="PANTHER" id="PTHR42921:SF1">
    <property type="entry name" value="ACETOACETYL-COA SYNTHETASE"/>
    <property type="match status" value="1"/>
</dbReference>
<sequence>MQGQTSIGEVTATHTDTNANGDLMSRADIAPFTRATLHMPTPARIAHSQMSAFATALQARTGIDCSRYETLHALSVRDYRTFWRAFIEWSAGLDYAGDPEPVCVGDVCEHATFFPNLELNFADNLLGTQIAPASAPAVTACHADGRRVRITRGELRERVARLAGALERLGVKSGDRIAAVMRNDEQAIVTALAVAALGATLSTASPEMGSEALLDRFEQLSPRLLFAHTATLPSDTGMMPAEKVARLATAIRSLDGIVSLDDGPLPNSVLQPVHSLARLIAGANAADFIWRRFPFNQPLFIMFSSGTTGKPKCIVHGAGGSLIEHLKEHRLHSDLRPGDKMYFHTSCAWMMWNWQLSALASGVEIVTYSGPLASVDTLWRLVADERVTVFGTSPAYLKMCSEAGLEPAREFDLHALRAMMSTGAVLFDAQFEWVRDHVKPLQLQSISGGTDILGCFVLGNPNLPVFIGEAQCKSLALDVQAWDNSAGAPAHGTGELVCTNPFPSRPLGFFGDADGSRFHKAYFAANPSLWTHGDLIEFSSAGSARLHGRSDGVLNVRGVNVGPGEIYRVLSDIEGVREAMVVQQNVPARAAASRAAPTHRPVEYDRRVVLLVVLQNGVTLNGAMIAHMRRELARRASRAHVPDVVMQVDALPVTHSGKPSEAAARNAVNGLPVGNTGALRNPECLEVIRNHPALNVTARELPPPGETVEDLERHLQALWERLFDLTPIGRHDSFFDLGGDSLLAAAMIAEVQQATGATISLATLLAAPSVSQLATHIRGSHAGEIGASQIILPLRSGTGAPVFWVHSMAGSVMECLAVIHALRTSRPFIGIHARGLNGEAPPLQNVEQMATSYIAEMRSVQPQGPYSLAGYSFGGLVAYEIAQQLHRAGEQVEMLCLIDTYVHERCLPWGAWLRFQRGYVKRQWRTFSGLPLSQRVGFVKHKLNGAVDKIRLRLGRMAHKPFPQIAHFPPVLIRVREAMRVAMTTYQPVPYTGGPVHYVRAALLDPERGDPLPLWRKIAWRGLAIANVDGSHTDMILEPNSDVLAATLDRVFGNEIAPSGPQSASTGLRAKSGYA</sequence>
<dbReference type="InterPro" id="IPR000873">
    <property type="entry name" value="AMP-dep_synth/lig_dom"/>
</dbReference>
<dbReference type="PANTHER" id="PTHR42921">
    <property type="entry name" value="ACETOACETYL-COA SYNTHETASE"/>
    <property type="match status" value="1"/>
</dbReference>
<evidence type="ECO:0000256" key="3">
    <source>
        <dbReference type="ARBA" id="ARBA00022553"/>
    </source>
</evidence>
<dbReference type="Gene3D" id="3.40.50.12780">
    <property type="entry name" value="N-terminal domain of ligase-like"/>
    <property type="match status" value="1"/>
</dbReference>
<keyword evidence="5" id="KW-0547">Nucleotide-binding</keyword>